<organism evidence="8 9">
    <name type="scientific">Saprolegnia diclina (strain VS20)</name>
    <dbReference type="NCBI Taxonomy" id="1156394"/>
    <lineage>
        <taxon>Eukaryota</taxon>
        <taxon>Sar</taxon>
        <taxon>Stramenopiles</taxon>
        <taxon>Oomycota</taxon>
        <taxon>Saprolegniomycetes</taxon>
        <taxon>Saprolegniales</taxon>
        <taxon>Saprolegniaceae</taxon>
        <taxon>Saprolegnia</taxon>
    </lineage>
</organism>
<evidence type="ECO:0000313" key="9">
    <source>
        <dbReference type="Proteomes" id="UP000030762"/>
    </source>
</evidence>
<feature type="domain" description="GST C-terminal" evidence="7">
    <location>
        <begin position="87"/>
        <end position="227"/>
    </location>
</feature>
<evidence type="ECO:0008006" key="10">
    <source>
        <dbReference type="Google" id="ProtNLM"/>
    </source>
</evidence>
<dbReference type="SUPFAM" id="SSF89942">
    <property type="entry name" value="eEF1-gamma domain"/>
    <property type="match status" value="1"/>
</dbReference>
<dbReference type="InterPro" id="IPR036249">
    <property type="entry name" value="Thioredoxin-like_sf"/>
</dbReference>
<dbReference type="GO" id="GO:0005737">
    <property type="term" value="C:cytoplasm"/>
    <property type="evidence" value="ECO:0007669"/>
    <property type="project" value="TreeGrafter"/>
</dbReference>
<dbReference type="Gene3D" id="3.30.70.1010">
    <property type="entry name" value="Translation elongation factor EF1B, gamma chain, conserved domain"/>
    <property type="match status" value="1"/>
</dbReference>
<dbReference type="SUPFAM" id="SSF47616">
    <property type="entry name" value="GST C-terminal domain-like"/>
    <property type="match status" value="1"/>
</dbReference>
<dbReference type="InterPro" id="IPR004046">
    <property type="entry name" value="GST_C"/>
</dbReference>
<evidence type="ECO:0000256" key="4">
    <source>
        <dbReference type="SAM" id="MobiDB-lite"/>
    </source>
</evidence>
<feature type="domain" description="EF-1-gamma C-terminal" evidence="5">
    <location>
        <begin position="255"/>
        <end position="416"/>
    </location>
</feature>
<dbReference type="GO" id="GO:0003746">
    <property type="term" value="F:translation elongation factor activity"/>
    <property type="evidence" value="ECO:0007669"/>
    <property type="project" value="UniProtKB-UniRule"/>
</dbReference>
<proteinExistence type="predicted"/>
<dbReference type="SUPFAM" id="SSF52833">
    <property type="entry name" value="Thioredoxin-like"/>
    <property type="match status" value="1"/>
</dbReference>
<dbReference type="VEuPathDB" id="FungiDB:SDRG_01423"/>
<evidence type="ECO:0000259" key="7">
    <source>
        <dbReference type="PROSITE" id="PS50405"/>
    </source>
</evidence>
<dbReference type="InterPro" id="IPR050802">
    <property type="entry name" value="EF-GSTs"/>
</dbReference>
<dbReference type="FunCoup" id="T0R3E7">
    <property type="interactions" value="439"/>
</dbReference>
<dbReference type="InterPro" id="IPR040079">
    <property type="entry name" value="Glutathione_S-Trfase"/>
</dbReference>
<dbReference type="CDD" id="cd03181">
    <property type="entry name" value="GST_C_EF1Bgamma_like"/>
    <property type="match status" value="1"/>
</dbReference>
<dbReference type="eggNOG" id="KOG1627">
    <property type="taxonomic scope" value="Eukaryota"/>
</dbReference>
<dbReference type="InterPro" id="IPR036433">
    <property type="entry name" value="EF1B_G_C_sf"/>
</dbReference>
<dbReference type="Pfam" id="PF02798">
    <property type="entry name" value="GST_N"/>
    <property type="match status" value="1"/>
</dbReference>
<dbReference type="InterPro" id="IPR010987">
    <property type="entry name" value="Glutathione-S-Trfase_C-like"/>
</dbReference>
<reference evidence="8 9" key="1">
    <citation type="submission" date="2012-04" db="EMBL/GenBank/DDBJ databases">
        <title>The Genome Sequence of Saprolegnia declina VS20.</title>
        <authorList>
            <consortium name="The Broad Institute Genome Sequencing Platform"/>
            <person name="Russ C."/>
            <person name="Nusbaum C."/>
            <person name="Tyler B."/>
            <person name="van West P."/>
            <person name="Dieguez-Uribeondo J."/>
            <person name="de Bruijn I."/>
            <person name="Tripathy S."/>
            <person name="Jiang R."/>
            <person name="Young S.K."/>
            <person name="Zeng Q."/>
            <person name="Gargeya S."/>
            <person name="Fitzgerald M."/>
            <person name="Haas B."/>
            <person name="Abouelleil A."/>
            <person name="Alvarado L."/>
            <person name="Arachchi H.M."/>
            <person name="Berlin A."/>
            <person name="Chapman S.B."/>
            <person name="Goldberg J."/>
            <person name="Griggs A."/>
            <person name="Gujja S."/>
            <person name="Hansen M."/>
            <person name="Howarth C."/>
            <person name="Imamovic A."/>
            <person name="Larimer J."/>
            <person name="McCowen C."/>
            <person name="Montmayeur A."/>
            <person name="Murphy C."/>
            <person name="Neiman D."/>
            <person name="Pearson M."/>
            <person name="Priest M."/>
            <person name="Roberts A."/>
            <person name="Saif S."/>
            <person name="Shea T."/>
            <person name="Sisk P."/>
            <person name="Sykes S."/>
            <person name="Wortman J."/>
            <person name="Nusbaum C."/>
            <person name="Birren B."/>
        </authorList>
    </citation>
    <scope>NUCLEOTIDE SEQUENCE [LARGE SCALE GENOMIC DNA]</scope>
    <source>
        <strain evidence="8 9">VS20</strain>
    </source>
</reference>
<gene>
    <name evidence="8" type="ORF">SDRG_01423</name>
</gene>
<keyword evidence="2 3" id="KW-0648">Protein biosynthesis</keyword>
<evidence type="ECO:0000256" key="1">
    <source>
        <dbReference type="ARBA" id="ARBA00022768"/>
    </source>
</evidence>
<keyword evidence="1 3" id="KW-0251">Elongation factor</keyword>
<protein>
    <recommendedName>
        <fullName evidence="10">Elongation factor 1-gamma</fullName>
    </recommendedName>
</protein>
<evidence type="ECO:0000259" key="5">
    <source>
        <dbReference type="PROSITE" id="PS50040"/>
    </source>
</evidence>
<feature type="domain" description="GST N-terminal" evidence="6">
    <location>
        <begin position="1"/>
        <end position="82"/>
    </location>
</feature>
<dbReference type="Pfam" id="PF00043">
    <property type="entry name" value="GST_C"/>
    <property type="match status" value="1"/>
</dbReference>
<dbReference type="SFLD" id="SFLDG00358">
    <property type="entry name" value="Main_(cytGST)"/>
    <property type="match status" value="1"/>
</dbReference>
<dbReference type="GeneID" id="19942150"/>
<dbReference type="Gene3D" id="3.40.30.10">
    <property type="entry name" value="Glutaredoxin"/>
    <property type="match status" value="1"/>
</dbReference>
<dbReference type="FunFam" id="3.30.70.1010:FF:000001">
    <property type="entry name" value="Elongation factor 1-gamma 1"/>
    <property type="match status" value="1"/>
</dbReference>
<dbReference type="PROSITE" id="PS50040">
    <property type="entry name" value="EF1G_C"/>
    <property type="match status" value="1"/>
</dbReference>
<feature type="region of interest" description="Disordered" evidence="4">
    <location>
        <begin position="225"/>
        <end position="244"/>
    </location>
</feature>
<dbReference type="FunFam" id="1.20.1050.10:FF:000006">
    <property type="entry name" value="Elongation factor 1 gamma"/>
    <property type="match status" value="1"/>
</dbReference>
<dbReference type="Proteomes" id="UP000030762">
    <property type="component" value="Unassembled WGS sequence"/>
</dbReference>
<dbReference type="SMART" id="SM01183">
    <property type="entry name" value="EF1G"/>
    <property type="match status" value="1"/>
</dbReference>
<dbReference type="InterPro" id="IPR004045">
    <property type="entry name" value="Glutathione_S-Trfase_N"/>
</dbReference>
<evidence type="ECO:0000259" key="6">
    <source>
        <dbReference type="PROSITE" id="PS50404"/>
    </source>
</evidence>
<dbReference type="RefSeq" id="XP_008605170.1">
    <property type="nucleotide sequence ID" value="XM_008606948.1"/>
</dbReference>
<dbReference type="CDD" id="cd03044">
    <property type="entry name" value="GST_N_EF1Bgamma"/>
    <property type="match status" value="1"/>
</dbReference>
<dbReference type="InterPro" id="IPR036282">
    <property type="entry name" value="Glutathione-S-Trfase_C_sf"/>
</dbReference>
<evidence type="ECO:0000313" key="8">
    <source>
        <dbReference type="EMBL" id="EQC41456.1"/>
    </source>
</evidence>
<evidence type="ECO:0000256" key="3">
    <source>
        <dbReference type="PROSITE-ProRule" id="PRU00519"/>
    </source>
</evidence>
<dbReference type="eggNOG" id="KOG0867">
    <property type="taxonomic scope" value="Eukaryota"/>
</dbReference>
<dbReference type="PANTHER" id="PTHR43986:SF1">
    <property type="entry name" value="ELONGATION FACTOR 1-GAMMA"/>
    <property type="match status" value="1"/>
</dbReference>
<dbReference type="AlphaFoldDB" id="T0R3E7"/>
<dbReference type="PANTHER" id="PTHR43986">
    <property type="entry name" value="ELONGATION FACTOR 1-GAMMA"/>
    <property type="match status" value="1"/>
</dbReference>
<dbReference type="InParanoid" id="T0R3E7"/>
<dbReference type="GO" id="GO:0005634">
    <property type="term" value="C:nucleus"/>
    <property type="evidence" value="ECO:0007669"/>
    <property type="project" value="TreeGrafter"/>
</dbReference>
<dbReference type="FunFam" id="3.40.30.10:FF:000148">
    <property type="entry name" value="Elongation factor 1B gamma"/>
    <property type="match status" value="1"/>
</dbReference>
<accession>T0R3E7</accession>
<dbReference type="OrthoDB" id="249703at2759"/>
<dbReference type="OMA" id="TQYFSWT"/>
<dbReference type="Pfam" id="PF00647">
    <property type="entry name" value="EF1G"/>
    <property type="match status" value="1"/>
</dbReference>
<dbReference type="STRING" id="1156394.T0R3E7"/>
<keyword evidence="9" id="KW-1185">Reference proteome</keyword>
<dbReference type="PROSITE" id="PS50404">
    <property type="entry name" value="GST_NTER"/>
    <property type="match status" value="1"/>
</dbReference>
<sequence>MAYTLYAPQAGSRAFKILIAAEYNGVDLNVPETFVMGVDNKTPEFLALNPLGKVPVLATPEGPIYESNAIARYVARLRADTGLTGKTFYESGQVDQWVDFVTNEMETPLGALLYPIFGYAKYNHDVHTKALEDIKKSLHILENHLLLRTYFVGEQVTLADICVFGALIYPFKFIFDKDFRKPFSNLSRWFSTVANQPEFAAIVGDVPLCDVATVAEGAPVKEAKKAAAPAKKEKKAAAPKDDDDDVFEAPKEKKVEHPLAILNRESPASMKLDDWKVCYSNTKDLSKAMEWLWANVDTKDYSFWFMKYNYNEENKKMFMTCNAVGGFIQRSDAMRKFSFGVMDVLGAEGGLIEIVGCWMFRGQTAEHMIEANPDAEYYTWTKVDTLDDAAKARIAAYWCNEDDLEGKPIADGKVFK</sequence>
<name>T0R3E7_SAPDV</name>
<dbReference type="SFLD" id="SFLDS00019">
    <property type="entry name" value="Glutathione_Transferase_(cytos"/>
    <property type="match status" value="1"/>
</dbReference>
<dbReference type="EMBL" id="JH767134">
    <property type="protein sequence ID" value="EQC41456.1"/>
    <property type="molecule type" value="Genomic_DNA"/>
</dbReference>
<dbReference type="InterPro" id="IPR001662">
    <property type="entry name" value="EF1B_G_C"/>
</dbReference>
<evidence type="ECO:0000256" key="2">
    <source>
        <dbReference type="ARBA" id="ARBA00022917"/>
    </source>
</evidence>
<dbReference type="Gene3D" id="1.20.1050.10">
    <property type="match status" value="1"/>
</dbReference>
<dbReference type="PROSITE" id="PS50405">
    <property type="entry name" value="GST_CTER"/>
    <property type="match status" value="1"/>
</dbReference>